<feature type="chain" id="PRO_5034484788" description="Ecp2 effector protein domain-containing protein" evidence="1">
    <location>
        <begin position="27"/>
        <end position="210"/>
    </location>
</feature>
<accession>A0A8H3J3H8</accession>
<dbReference type="AlphaFoldDB" id="A0A8H3J3H8"/>
<evidence type="ECO:0000313" key="3">
    <source>
        <dbReference type="Proteomes" id="UP000664534"/>
    </source>
</evidence>
<gene>
    <name evidence="2" type="ORF">IMSHALPRED_001710</name>
</gene>
<proteinExistence type="predicted"/>
<feature type="signal peptide" evidence="1">
    <location>
        <begin position="1"/>
        <end position="26"/>
    </location>
</feature>
<dbReference type="EMBL" id="CAJPDT010000126">
    <property type="protein sequence ID" value="CAF9940003.1"/>
    <property type="molecule type" value="Genomic_DNA"/>
</dbReference>
<dbReference type="Proteomes" id="UP000664534">
    <property type="component" value="Unassembled WGS sequence"/>
</dbReference>
<reference evidence="2" key="1">
    <citation type="submission" date="2021-03" db="EMBL/GenBank/DDBJ databases">
        <authorList>
            <person name="Tagirdzhanova G."/>
        </authorList>
    </citation>
    <scope>NUCLEOTIDE SEQUENCE</scope>
</reference>
<evidence type="ECO:0000256" key="1">
    <source>
        <dbReference type="SAM" id="SignalP"/>
    </source>
</evidence>
<dbReference type="OrthoDB" id="5358874at2759"/>
<keyword evidence="3" id="KW-1185">Reference proteome</keyword>
<protein>
    <recommendedName>
        <fullName evidence="4">Ecp2 effector protein domain-containing protein</fullName>
    </recommendedName>
</protein>
<sequence>MRYLNTAVPCSTLIVYLCSLPSLVSAVPSFPKPSIYLPTLSQPNSNLNTTHPHSNLTIPDLDLPQAPYNIDCFNDTSPAVYPLDPDDCPNVIDLILHERSGVMNVQTYSWHGKEPGSFGIPADWHDGHCQILLTAGIEGAVDEFRLVEVIIAAQRVLAECVPFSKTVLGGLALVGNMRGLFIAVNGLPTTGEKELEESLGVAEYGDERSS</sequence>
<keyword evidence="1" id="KW-0732">Signal</keyword>
<evidence type="ECO:0008006" key="4">
    <source>
        <dbReference type="Google" id="ProtNLM"/>
    </source>
</evidence>
<comment type="caution">
    <text evidence="2">The sequence shown here is derived from an EMBL/GenBank/DDBJ whole genome shotgun (WGS) entry which is preliminary data.</text>
</comment>
<name>A0A8H3J3H8_9LECA</name>
<evidence type="ECO:0000313" key="2">
    <source>
        <dbReference type="EMBL" id="CAF9940003.1"/>
    </source>
</evidence>
<organism evidence="2 3">
    <name type="scientific">Imshaugia aleurites</name>
    <dbReference type="NCBI Taxonomy" id="172621"/>
    <lineage>
        <taxon>Eukaryota</taxon>
        <taxon>Fungi</taxon>
        <taxon>Dikarya</taxon>
        <taxon>Ascomycota</taxon>
        <taxon>Pezizomycotina</taxon>
        <taxon>Lecanoromycetes</taxon>
        <taxon>OSLEUM clade</taxon>
        <taxon>Lecanoromycetidae</taxon>
        <taxon>Lecanorales</taxon>
        <taxon>Lecanorineae</taxon>
        <taxon>Parmeliaceae</taxon>
        <taxon>Imshaugia</taxon>
    </lineage>
</organism>